<protein>
    <submittedName>
        <fullName evidence="1">Uncharacterized protein</fullName>
    </submittedName>
</protein>
<evidence type="ECO:0000313" key="1">
    <source>
        <dbReference type="EMBL" id="GCE96571.1"/>
    </source>
</evidence>
<name>A0A5M3TEN5_LIMPL</name>
<accession>A0A5M3TEN5</accession>
<comment type="caution">
    <text evidence="1">The sequence shown here is derived from an EMBL/GenBank/DDBJ whole genome shotgun (WGS) entry which is preliminary data.</text>
</comment>
<sequence length="185" mass="21546">MKLLLIFLLTSILNFSIFFDLTYLFENHFTDTINDMYIQEKIYNLIDFKSSNISLIDIKKYSKVSKKELLKLSSVFRDIARALGSGFSTKDIFYDKYSEISMTNNEIINILYSASHIKDSQGDWVSLTVGQSLKLITQQLNYLENLESKKTIDLLIKDNTNNHDQQILNVPLDYYCQSILQKLKL</sequence>
<organism evidence="1 2">
    <name type="scientific">Limnospira platensis NIES-46</name>
    <dbReference type="NCBI Taxonomy" id="1236695"/>
    <lineage>
        <taxon>Bacteria</taxon>
        <taxon>Bacillati</taxon>
        <taxon>Cyanobacteriota</taxon>
        <taxon>Cyanophyceae</taxon>
        <taxon>Oscillatoriophycideae</taxon>
        <taxon>Oscillatoriales</taxon>
        <taxon>Sirenicapillariaceae</taxon>
        <taxon>Limnospira</taxon>
    </lineage>
</organism>
<dbReference type="Proteomes" id="UP000326169">
    <property type="component" value="Unassembled WGS sequence"/>
</dbReference>
<gene>
    <name evidence="1" type="ORF">NIES46_46430</name>
</gene>
<evidence type="ECO:0000313" key="2">
    <source>
        <dbReference type="Proteomes" id="UP000326169"/>
    </source>
</evidence>
<dbReference type="EMBL" id="BIMW01000199">
    <property type="protein sequence ID" value="GCE96571.1"/>
    <property type="molecule type" value="Genomic_DNA"/>
</dbReference>
<reference evidence="1 2" key="1">
    <citation type="journal article" date="2019" name="J Genomics">
        <title>The Draft Genome of a Hydrogen-producing Cyanobacterium, Arthrospira platensis NIES-46.</title>
        <authorList>
            <person name="Suzuki S."/>
            <person name="Yamaguchi H."/>
            <person name="Kawachi M."/>
        </authorList>
    </citation>
    <scope>NUCLEOTIDE SEQUENCE [LARGE SCALE GENOMIC DNA]</scope>
    <source>
        <strain evidence="1 2">NIES-46</strain>
    </source>
</reference>
<keyword evidence="2" id="KW-1185">Reference proteome</keyword>
<proteinExistence type="predicted"/>